<organism evidence="1 2">
    <name type="scientific">Paxillus rubicundulus Ve08.2h10</name>
    <dbReference type="NCBI Taxonomy" id="930991"/>
    <lineage>
        <taxon>Eukaryota</taxon>
        <taxon>Fungi</taxon>
        <taxon>Dikarya</taxon>
        <taxon>Basidiomycota</taxon>
        <taxon>Agaricomycotina</taxon>
        <taxon>Agaricomycetes</taxon>
        <taxon>Agaricomycetidae</taxon>
        <taxon>Boletales</taxon>
        <taxon>Paxilineae</taxon>
        <taxon>Paxillaceae</taxon>
        <taxon>Paxillus</taxon>
    </lineage>
</organism>
<name>A0A0D0EAR3_9AGAM</name>
<dbReference type="Proteomes" id="UP000054538">
    <property type="component" value="Unassembled WGS sequence"/>
</dbReference>
<gene>
    <name evidence="1" type="ORF">PAXRUDRAFT_821568</name>
</gene>
<accession>A0A0D0EAR3</accession>
<proteinExistence type="predicted"/>
<evidence type="ECO:0000313" key="1">
    <source>
        <dbReference type="EMBL" id="KIL00580.1"/>
    </source>
</evidence>
<dbReference type="HOGENOM" id="CLU_2979802_0_0_1"/>
<reference evidence="2" key="2">
    <citation type="submission" date="2015-01" db="EMBL/GenBank/DDBJ databases">
        <title>Evolutionary Origins and Diversification of the Mycorrhizal Mutualists.</title>
        <authorList>
            <consortium name="DOE Joint Genome Institute"/>
            <consortium name="Mycorrhizal Genomics Consortium"/>
            <person name="Kohler A."/>
            <person name="Kuo A."/>
            <person name="Nagy L.G."/>
            <person name="Floudas D."/>
            <person name="Copeland A."/>
            <person name="Barry K.W."/>
            <person name="Cichocki N."/>
            <person name="Veneault-Fourrey C."/>
            <person name="LaButti K."/>
            <person name="Lindquist E.A."/>
            <person name="Lipzen A."/>
            <person name="Lundell T."/>
            <person name="Morin E."/>
            <person name="Murat C."/>
            <person name="Riley R."/>
            <person name="Ohm R."/>
            <person name="Sun H."/>
            <person name="Tunlid A."/>
            <person name="Henrissat B."/>
            <person name="Grigoriev I.V."/>
            <person name="Hibbett D.S."/>
            <person name="Martin F."/>
        </authorList>
    </citation>
    <scope>NUCLEOTIDE SEQUENCE [LARGE SCALE GENOMIC DNA]</scope>
    <source>
        <strain evidence="2">Ve08.2h10</strain>
    </source>
</reference>
<dbReference type="InParanoid" id="A0A0D0EAR3"/>
<dbReference type="EMBL" id="KN824831">
    <property type="protein sequence ID" value="KIL00580.1"/>
    <property type="molecule type" value="Genomic_DNA"/>
</dbReference>
<reference evidence="1 2" key="1">
    <citation type="submission" date="2014-04" db="EMBL/GenBank/DDBJ databases">
        <authorList>
            <consortium name="DOE Joint Genome Institute"/>
            <person name="Kuo A."/>
            <person name="Kohler A."/>
            <person name="Jargeat P."/>
            <person name="Nagy L.G."/>
            <person name="Floudas D."/>
            <person name="Copeland A."/>
            <person name="Barry K.W."/>
            <person name="Cichocki N."/>
            <person name="Veneault-Fourrey C."/>
            <person name="LaButti K."/>
            <person name="Lindquist E.A."/>
            <person name="Lipzen A."/>
            <person name="Lundell T."/>
            <person name="Morin E."/>
            <person name="Murat C."/>
            <person name="Sun H."/>
            <person name="Tunlid A."/>
            <person name="Henrissat B."/>
            <person name="Grigoriev I.V."/>
            <person name="Hibbett D.S."/>
            <person name="Martin F."/>
            <person name="Nordberg H.P."/>
            <person name="Cantor M.N."/>
            <person name="Hua S.X."/>
        </authorList>
    </citation>
    <scope>NUCLEOTIDE SEQUENCE [LARGE SCALE GENOMIC DNA]</scope>
    <source>
        <strain evidence="1 2">Ve08.2h10</strain>
    </source>
</reference>
<evidence type="ECO:0000313" key="2">
    <source>
        <dbReference type="Proteomes" id="UP000054538"/>
    </source>
</evidence>
<protein>
    <submittedName>
        <fullName evidence="1">Uncharacterized protein</fullName>
    </submittedName>
</protein>
<keyword evidence="2" id="KW-1185">Reference proteome</keyword>
<sequence>MILLHPYAELLVVLKSAWNPSGIAQDYRTHLGSIQNLCGEKILSPSLVLRGWNRGKCI</sequence>
<dbReference type="AlphaFoldDB" id="A0A0D0EAR3"/>